<feature type="transmembrane region" description="Helical" evidence="11">
    <location>
        <begin position="252"/>
        <end position="276"/>
    </location>
</feature>
<gene>
    <name evidence="13" type="primary">fucP</name>
    <name evidence="13" type="ORF">GJJ64_05620</name>
</gene>
<feature type="transmembrane region" description="Helical" evidence="11">
    <location>
        <begin position="153"/>
        <end position="176"/>
    </location>
</feature>
<evidence type="ECO:0000256" key="7">
    <source>
        <dbReference type="ARBA" id="ARBA00022597"/>
    </source>
</evidence>
<accession>A0A7K0FNQ4</accession>
<feature type="transmembrane region" description="Helical" evidence="11">
    <location>
        <begin position="113"/>
        <end position="132"/>
    </location>
</feature>
<keyword evidence="5" id="KW-1003">Cell membrane</keyword>
<dbReference type="InterPro" id="IPR005275">
    <property type="entry name" value="Lfuc_symporter_FucP"/>
</dbReference>
<dbReference type="RefSeq" id="WP_154286727.1">
    <property type="nucleotide sequence ID" value="NZ_WKJI01000001.1"/>
</dbReference>
<keyword evidence="6" id="KW-0997">Cell inner membrane</keyword>
<keyword evidence="14" id="KW-1185">Reference proteome</keyword>
<dbReference type="GO" id="GO:0005886">
    <property type="term" value="C:plasma membrane"/>
    <property type="evidence" value="ECO:0007669"/>
    <property type="project" value="UniProtKB-SubCell"/>
</dbReference>
<evidence type="ECO:0000259" key="12">
    <source>
        <dbReference type="PROSITE" id="PS50850"/>
    </source>
</evidence>
<dbReference type="Proteomes" id="UP000462931">
    <property type="component" value="Unassembled WGS sequence"/>
</dbReference>
<evidence type="ECO:0000313" key="14">
    <source>
        <dbReference type="Proteomes" id="UP000462931"/>
    </source>
</evidence>
<dbReference type="Gene3D" id="1.20.1250.20">
    <property type="entry name" value="MFS general substrate transporter like domains"/>
    <property type="match status" value="2"/>
</dbReference>
<feature type="transmembrane region" description="Helical" evidence="11">
    <location>
        <begin position="90"/>
        <end position="107"/>
    </location>
</feature>
<comment type="subcellular location">
    <subcellularLocation>
        <location evidence="2">Cell inner membrane</location>
        <topology evidence="2">Multi-pass membrane protein</topology>
    </subcellularLocation>
</comment>
<dbReference type="GO" id="GO:0015535">
    <property type="term" value="F:fucose:proton symporter activity"/>
    <property type="evidence" value="ECO:0007669"/>
    <property type="project" value="InterPro"/>
</dbReference>
<dbReference type="GO" id="GO:0055056">
    <property type="term" value="F:D-glucose transmembrane transporter activity"/>
    <property type="evidence" value="ECO:0007669"/>
    <property type="project" value="InterPro"/>
</dbReference>
<feature type="transmembrane region" description="Helical" evidence="11">
    <location>
        <begin position="21"/>
        <end position="42"/>
    </location>
</feature>
<dbReference type="SUPFAM" id="SSF103473">
    <property type="entry name" value="MFS general substrate transporter"/>
    <property type="match status" value="1"/>
</dbReference>
<keyword evidence="10 11" id="KW-0472">Membrane</keyword>
<keyword evidence="9 11" id="KW-1133">Transmembrane helix</keyword>
<dbReference type="NCBIfam" id="TIGR01272">
    <property type="entry name" value="gluP"/>
    <property type="match status" value="1"/>
</dbReference>
<evidence type="ECO:0000256" key="4">
    <source>
        <dbReference type="ARBA" id="ARBA00022448"/>
    </source>
</evidence>
<dbReference type="GO" id="GO:0005354">
    <property type="term" value="F:galactose transmembrane transporter activity"/>
    <property type="evidence" value="ECO:0007669"/>
    <property type="project" value="InterPro"/>
</dbReference>
<evidence type="ECO:0000256" key="2">
    <source>
        <dbReference type="ARBA" id="ARBA00004429"/>
    </source>
</evidence>
<name>A0A7K0FNQ4_9SPHI</name>
<dbReference type="InterPro" id="IPR036259">
    <property type="entry name" value="MFS_trans_sf"/>
</dbReference>
<evidence type="ECO:0000256" key="11">
    <source>
        <dbReference type="SAM" id="Phobius"/>
    </source>
</evidence>
<proteinExistence type="inferred from homology"/>
<dbReference type="InterPro" id="IPR050375">
    <property type="entry name" value="MFS_TsgA-like"/>
</dbReference>
<comment type="similarity">
    <text evidence="3">Belongs to the major facilitator superfamily. FHS transporter (TC 2.A.1.7) family.</text>
</comment>
<dbReference type="PANTHER" id="PTHR43702">
    <property type="entry name" value="L-FUCOSE-PROTON SYMPORTER"/>
    <property type="match status" value="1"/>
</dbReference>
<feature type="transmembrane region" description="Helical" evidence="11">
    <location>
        <begin position="318"/>
        <end position="334"/>
    </location>
</feature>
<dbReference type="AlphaFoldDB" id="A0A7K0FNQ4"/>
<dbReference type="EMBL" id="WKJI01000001">
    <property type="protein sequence ID" value="MRX46657.1"/>
    <property type="molecule type" value="Genomic_DNA"/>
</dbReference>
<feature type="transmembrane region" description="Helical" evidence="11">
    <location>
        <begin position="288"/>
        <end position="306"/>
    </location>
</feature>
<evidence type="ECO:0000256" key="10">
    <source>
        <dbReference type="ARBA" id="ARBA00023136"/>
    </source>
</evidence>
<dbReference type="InterPro" id="IPR020846">
    <property type="entry name" value="MFS_dom"/>
</dbReference>
<keyword evidence="8 11" id="KW-0812">Transmembrane</keyword>
<evidence type="ECO:0000256" key="6">
    <source>
        <dbReference type="ARBA" id="ARBA00022519"/>
    </source>
</evidence>
<organism evidence="13 14">
    <name type="scientific">Pedobacter puniceum</name>
    <dbReference type="NCBI Taxonomy" id="2666136"/>
    <lineage>
        <taxon>Bacteria</taxon>
        <taxon>Pseudomonadati</taxon>
        <taxon>Bacteroidota</taxon>
        <taxon>Sphingobacteriia</taxon>
        <taxon>Sphingobacteriales</taxon>
        <taxon>Sphingobacteriaceae</taxon>
        <taxon>Pedobacter</taxon>
    </lineage>
</organism>
<feature type="domain" description="Major facilitator superfamily (MFS) profile" evidence="12">
    <location>
        <begin position="25"/>
        <end position="428"/>
    </location>
</feature>
<evidence type="ECO:0000256" key="9">
    <source>
        <dbReference type="ARBA" id="ARBA00022989"/>
    </source>
</evidence>
<keyword evidence="4" id="KW-0813">Transport</keyword>
<evidence type="ECO:0000256" key="3">
    <source>
        <dbReference type="ARBA" id="ARBA00009120"/>
    </source>
</evidence>
<dbReference type="InterPro" id="IPR005964">
    <property type="entry name" value="Glc/Gal_transptr_bac"/>
</dbReference>
<feature type="transmembrane region" description="Helical" evidence="11">
    <location>
        <begin position="209"/>
        <end position="231"/>
    </location>
</feature>
<comment type="function">
    <text evidence="1">Intake of glucose and galactose.</text>
</comment>
<dbReference type="InterPro" id="IPR011701">
    <property type="entry name" value="MFS"/>
</dbReference>
<dbReference type="GO" id="GO:1904659">
    <property type="term" value="P:D-glucose transmembrane transport"/>
    <property type="evidence" value="ECO:0007669"/>
    <property type="project" value="InterPro"/>
</dbReference>
<keyword evidence="7" id="KW-0762">Sugar transport</keyword>
<feature type="transmembrane region" description="Helical" evidence="11">
    <location>
        <begin position="402"/>
        <end position="422"/>
    </location>
</feature>
<dbReference type="Pfam" id="PF07690">
    <property type="entry name" value="MFS_1"/>
    <property type="match status" value="1"/>
</dbReference>
<dbReference type="NCBIfam" id="TIGR00885">
    <property type="entry name" value="fucP"/>
    <property type="match status" value="1"/>
</dbReference>
<dbReference type="CDD" id="cd17394">
    <property type="entry name" value="MFS_FucP_like"/>
    <property type="match status" value="1"/>
</dbReference>
<evidence type="ECO:0000256" key="8">
    <source>
        <dbReference type="ARBA" id="ARBA00022692"/>
    </source>
</evidence>
<sequence length="431" mass="47369">MNTNSVNQSSVLSQSEGSKQNYVLPFILIVCLFFLWGMAHNLDSILIPHLKKACQLNNRQSTLIDTSIFLAYFLMAIPAGMMLRKFGYKASMIIGLLVFAMGAFLFIPAANTLSYSIFLIALFIIGCGLTVLETAANPYAAILGKPEGATTRLNLAASFNGLAAMVAPIIGANFILSGKEYTAAQLADMPKSEKMSYLFSEAAAVKTPYLVLGIIVILVAVLFYFIHFPEIKPSKEEKAKTGFFAVLKHRHLRWAVIAQFFYVGAQVCVTSFFIRMAQQGAGLDEKSAAYYLTIYGFLFMAGRFVGTFFLKYTTPRKLLSLYAVLAALMCLLAVTTQGIFVIYALGIIGFLMSIMFPTIFSLGITNLGEETKPGSSWLIMSIVGGAILPYLMGTVIDYNGDNIQIGYLIPFFCFIIILFFGWKRSEVGVKS</sequence>
<feature type="transmembrane region" description="Helical" evidence="11">
    <location>
        <begin position="62"/>
        <end position="83"/>
    </location>
</feature>
<comment type="caution">
    <text evidence="13">The sequence shown here is derived from an EMBL/GenBank/DDBJ whole genome shotgun (WGS) entry which is preliminary data.</text>
</comment>
<reference evidence="13 14" key="1">
    <citation type="submission" date="2019-11" db="EMBL/GenBank/DDBJ databases">
        <authorList>
            <person name="Cheng Q."/>
            <person name="Yang Z."/>
        </authorList>
    </citation>
    <scope>NUCLEOTIDE SEQUENCE [LARGE SCALE GENOMIC DNA]</scope>
    <source>
        <strain evidence="13 14">HX-22-1</strain>
    </source>
</reference>
<feature type="transmembrane region" description="Helical" evidence="11">
    <location>
        <begin position="340"/>
        <end position="365"/>
    </location>
</feature>
<evidence type="ECO:0000256" key="5">
    <source>
        <dbReference type="ARBA" id="ARBA00022475"/>
    </source>
</evidence>
<evidence type="ECO:0000256" key="1">
    <source>
        <dbReference type="ARBA" id="ARBA00003321"/>
    </source>
</evidence>
<feature type="transmembrane region" description="Helical" evidence="11">
    <location>
        <begin position="377"/>
        <end position="396"/>
    </location>
</feature>
<dbReference type="PANTHER" id="PTHR43702:SF3">
    <property type="entry name" value="PROTEIN TSGA"/>
    <property type="match status" value="1"/>
</dbReference>
<evidence type="ECO:0000313" key="13">
    <source>
        <dbReference type="EMBL" id="MRX46657.1"/>
    </source>
</evidence>
<dbReference type="PROSITE" id="PS50850">
    <property type="entry name" value="MFS"/>
    <property type="match status" value="1"/>
</dbReference>
<protein>
    <submittedName>
        <fullName evidence="13">L-fucose:H+ symporter permease</fullName>
    </submittedName>
</protein>